<keyword evidence="2" id="KW-1133">Transmembrane helix</keyword>
<comment type="caution">
    <text evidence="3">The sequence shown here is derived from an EMBL/GenBank/DDBJ whole genome shotgun (WGS) entry which is preliminary data.</text>
</comment>
<sequence>MRHRSGGEEGQAANEYVALLAIVASVLVALVALSSGGVGSHVLAGIQRGLCAIAGSACPRAVVERDRLAACPIERRVSEERLSETIASVKLGSTGTLTAVRGSDGRVTVTLSDGSAAGIEGGAGAWVALGRRVGEEAKAGAALVWGSGRSWTFPDAAAAERFVARYGNKATMRGKLLDEVRAACSILCDALGWRPHPQLPEPDEVHAEGGAMATLSGAFGIGGGGDASAVVGRRVRRDGETTWYLRLSGKATAELGLPGAEAVTAAGGQALLSYRLDAAGRPLALGVTVAGEAAGRGALGGEGRRRAVRGGGKASSNRGGIVELEASLDLGDPDDRAAAAALLDALRSKPTALPRRAAALGARIVQRGQIDLRRYAVTTDGTRFGGELALGVKVGGSFERSTKGLTLLGAATRLPGLPFLARDDCRVA</sequence>
<feature type="transmembrane region" description="Helical" evidence="2">
    <location>
        <begin position="12"/>
        <end position="33"/>
    </location>
</feature>
<dbReference type="RefSeq" id="WP_183344546.1">
    <property type="nucleotide sequence ID" value="NZ_JACHNU010000007.1"/>
</dbReference>
<accession>A0A840IJG2</accession>
<dbReference type="AlphaFoldDB" id="A0A840IJG2"/>
<protein>
    <submittedName>
        <fullName evidence="3">Uncharacterized protein</fullName>
    </submittedName>
</protein>
<keyword evidence="2" id="KW-0812">Transmembrane</keyword>
<evidence type="ECO:0000313" key="4">
    <source>
        <dbReference type="Proteomes" id="UP000585272"/>
    </source>
</evidence>
<evidence type="ECO:0000256" key="1">
    <source>
        <dbReference type="SAM" id="MobiDB-lite"/>
    </source>
</evidence>
<name>A0A840IJG2_9ACTN</name>
<reference evidence="3 4" key="1">
    <citation type="submission" date="2020-08" db="EMBL/GenBank/DDBJ databases">
        <title>Genomic Encyclopedia of Archaeal and Bacterial Type Strains, Phase II (KMG-II): from individual species to whole genera.</title>
        <authorList>
            <person name="Goeker M."/>
        </authorList>
    </citation>
    <scope>NUCLEOTIDE SEQUENCE [LARGE SCALE GENOMIC DNA]</scope>
    <source>
        <strain evidence="3 4">DSM 23288</strain>
    </source>
</reference>
<organism evidence="3 4">
    <name type="scientific">Conexibacter arvalis</name>
    <dbReference type="NCBI Taxonomy" id="912552"/>
    <lineage>
        <taxon>Bacteria</taxon>
        <taxon>Bacillati</taxon>
        <taxon>Actinomycetota</taxon>
        <taxon>Thermoleophilia</taxon>
        <taxon>Solirubrobacterales</taxon>
        <taxon>Conexibacteraceae</taxon>
        <taxon>Conexibacter</taxon>
    </lineage>
</organism>
<keyword evidence="2" id="KW-0472">Membrane</keyword>
<keyword evidence="4" id="KW-1185">Reference proteome</keyword>
<feature type="region of interest" description="Disordered" evidence="1">
    <location>
        <begin position="298"/>
        <end position="317"/>
    </location>
</feature>
<dbReference type="EMBL" id="JACHNU010000007">
    <property type="protein sequence ID" value="MBB4664475.1"/>
    <property type="molecule type" value="Genomic_DNA"/>
</dbReference>
<evidence type="ECO:0000256" key="2">
    <source>
        <dbReference type="SAM" id="Phobius"/>
    </source>
</evidence>
<proteinExistence type="predicted"/>
<gene>
    <name evidence="3" type="ORF">BDZ31_004086</name>
</gene>
<dbReference type="Proteomes" id="UP000585272">
    <property type="component" value="Unassembled WGS sequence"/>
</dbReference>
<evidence type="ECO:0000313" key="3">
    <source>
        <dbReference type="EMBL" id="MBB4664475.1"/>
    </source>
</evidence>